<proteinExistence type="predicted"/>
<organism evidence="2 3">
    <name type="scientific">Flemingia macrophylla</name>
    <dbReference type="NCBI Taxonomy" id="520843"/>
    <lineage>
        <taxon>Eukaryota</taxon>
        <taxon>Viridiplantae</taxon>
        <taxon>Streptophyta</taxon>
        <taxon>Embryophyta</taxon>
        <taxon>Tracheophyta</taxon>
        <taxon>Spermatophyta</taxon>
        <taxon>Magnoliopsida</taxon>
        <taxon>eudicotyledons</taxon>
        <taxon>Gunneridae</taxon>
        <taxon>Pentapetalae</taxon>
        <taxon>rosids</taxon>
        <taxon>fabids</taxon>
        <taxon>Fabales</taxon>
        <taxon>Fabaceae</taxon>
        <taxon>Papilionoideae</taxon>
        <taxon>50 kb inversion clade</taxon>
        <taxon>NPAAA clade</taxon>
        <taxon>indigoferoid/millettioid clade</taxon>
        <taxon>Phaseoleae</taxon>
        <taxon>Flemingia</taxon>
    </lineage>
</organism>
<feature type="region of interest" description="Disordered" evidence="1">
    <location>
        <begin position="273"/>
        <end position="296"/>
    </location>
</feature>
<dbReference type="AlphaFoldDB" id="A0ABD1M4R9"/>
<accession>A0ABD1M4R9</accession>
<evidence type="ECO:0000313" key="3">
    <source>
        <dbReference type="Proteomes" id="UP001603857"/>
    </source>
</evidence>
<gene>
    <name evidence="2" type="ORF">Fmac_018369</name>
</gene>
<name>A0ABD1M4R9_9FABA</name>
<dbReference type="EMBL" id="JBGMDY010000006">
    <property type="protein sequence ID" value="KAL2330788.1"/>
    <property type="molecule type" value="Genomic_DNA"/>
</dbReference>
<dbReference type="Proteomes" id="UP001603857">
    <property type="component" value="Unassembled WGS sequence"/>
</dbReference>
<evidence type="ECO:0000313" key="2">
    <source>
        <dbReference type="EMBL" id="KAL2330788.1"/>
    </source>
</evidence>
<evidence type="ECO:0000256" key="1">
    <source>
        <dbReference type="SAM" id="MobiDB-lite"/>
    </source>
</evidence>
<keyword evidence="3" id="KW-1185">Reference proteome</keyword>
<sequence>MSMFHPLSKRDEVDRQILDLDTAVKDGALGGVDSGIVGMAMVGEKLDLEIIIEELDLCEVPSVFICLISLEPMQNLSPFVLAKSLRIWDFTGFLSSTPRFSNSHSPLSSSSVFASSTSSFSRSTSFFHRASSPTCVNLSAPSVRFSLDRSVSPNCSIAVSSQWHPDRPTHTTTSAPPSNHALVAFFREEAEEGNRRWRRVGCCAQVGHAKAETEVATRGGRDNDAQRRRQRLAVTRGAKAGTSGAVVVASRAEAAMLEVEVVSREGGGMLRWRNPEVEAEEPGGGSGWGRRKKVEA</sequence>
<protein>
    <submittedName>
        <fullName evidence="2">Uncharacterized protein</fullName>
    </submittedName>
</protein>
<comment type="caution">
    <text evidence="2">The sequence shown here is derived from an EMBL/GenBank/DDBJ whole genome shotgun (WGS) entry which is preliminary data.</text>
</comment>
<reference evidence="2 3" key="1">
    <citation type="submission" date="2024-08" db="EMBL/GenBank/DDBJ databases">
        <title>Insights into the chromosomal genome structure of Flemingia macrophylla.</title>
        <authorList>
            <person name="Ding Y."/>
            <person name="Zhao Y."/>
            <person name="Bi W."/>
            <person name="Wu M."/>
            <person name="Zhao G."/>
            <person name="Gong Y."/>
            <person name="Li W."/>
            <person name="Zhang P."/>
        </authorList>
    </citation>
    <scope>NUCLEOTIDE SEQUENCE [LARGE SCALE GENOMIC DNA]</scope>
    <source>
        <strain evidence="2">DYQJB</strain>
        <tissue evidence="2">Leaf</tissue>
    </source>
</reference>